<evidence type="ECO:0008006" key="4">
    <source>
        <dbReference type="Google" id="ProtNLM"/>
    </source>
</evidence>
<dbReference type="AlphaFoldDB" id="A0A0A2UMX0"/>
<name>A0A0A2UMX0_9BACI</name>
<organism evidence="2 3">
    <name type="scientific">Pontibacillus chungwhensis BH030062</name>
    <dbReference type="NCBI Taxonomy" id="1385513"/>
    <lineage>
        <taxon>Bacteria</taxon>
        <taxon>Bacillati</taxon>
        <taxon>Bacillota</taxon>
        <taxon>Bacilli</taxon>
        <taxon>Bacillales</taxon>
        <taxon>Bacillaceae</taxon>
        <taxon>Pontibacillus</taxon>
    </lineage>
</organism>
<gene>
    <name evidence="2" type="ORF">N780_10295</name>
</gene>
<dbReference type="RefSeq" id="WP_198135891.1">
    <property type="nucleotide sequence ID" value="NZ_AVBG01000027.1"/>
</dbReference>
<dbReference type="eggNOG" id="ENOG5032VBH">
    <property type="taxonomic scope" value="Bacteria"/>
</dbReference>
<dbReference type="STRING" id="1385513.N780_10295"/>
<protein>
    <recommendedName>
        <fullName evidence="4">Cbb3-type cytochrome c oxidase subunit I</fullName>
    </recommendedName>
</protein>
<dbReference type="InterPro" id="IPR036927">
    <property type="entry name" value="Cyt_c_oxase-like_su1_sf"/>
</dbReference>
<dbReference type="Proteomes" id="UP000030153">
    <property type="component" value="Unassembled WGS sequence"/>
</dbReference>
<keyword evidence="1" id="KW-0472">Membrane</keyword>
<feature type="transmembrane region" description="Helical" evidence="1">
    <location>
        <begin position="39"/>
        <end position="61"/>
    </location>
</feature>
<evidence type="ECO:0000313" key="3">
    <source>
        <dbReference type="Proteomes" id="UP000030153"/>
    </source>
</evidence>
<evidence type="ECO:0000256" key="1">
    <source>
        <dbReference type="SAM" id="Phobius"/>
    </source>
</evidence>
<evidence type="ECO:0000313" key="2">
    <source>
        <dbReference type="EMBL" id="KGP89642.1"/>
    </source>
</evidence>
<dbReference type="EMBL" id="AVBG01000027">
    <property type="protein sequence ID" value="KGP89642.1"/>
    <property type="molecule type" value="Genomic_DNA"/>
</dbReference>
<comment type="caution">
    <text evidence="2">The sequence shown here is derived from an EMBL/GenBank/DDBJ whole genome shotgun (WGS) entry which is preliminary data.</text>
</comment>
<sequence>MNSISLLLLRFAGLFGLIGAFIGSHMAGSQGGAYALRPIHAHILVVGWLSLFAWAAFYQLFETRFIKLAKTHAWTAIIGTTGLTLGMWLYMVNPLELAKGFTTVFYIVGGTLVLVSFALFFVLTFLVQPSRKQ</sequence>
<accession>A0A0A2UMX0</accession>
<keyword evidence="1" id="KW-0812">Transmembrane</keyword>
<keyword evidence="3" id="KW-1185">Reference proteome</keyword>
<feature type="transmembrane region" description="Helical" evidence="1">
    <location>
        <begin position="73"/>
        <end position="92"/>
    </location>
</feature>
<dbReference type="SUPFAM" id="SSF81442">
    <property type="entry name" value="Cytochrome c oxidase subunit I-like"/>
    <property type="match status" value="1"/>
</dbReference>
<feature type="transmembrane region" description="Helical" evidence="1">
    <location>
        <begin position="104"/>
        <end position="127"/>
    </location>
</feature>
<keyword evidence="1" id="KW-1133">Transmembrane helix</keyword>
<reference evidence="2 3" key="1">
    <citation type="submission" date="2013-08" db="EMBL/GenBank/DDBJ databases">
        <title>Genome of Pontibacillus chungwhensis.</title>
        <authorList>
            <person name="Wang Q."/>
            <person name="Wang G."/>
        </authorList>
    </citation>
    <scope>NUCLEOTIDE SEQUENCE [LARGE SCALE GENOMIC DNA]</scope>
    <source>
        <strain evidence="2 3">BH030062</strain>
    </source>
</reference>
<proteinExistence type="predicted"/>